<dbReference type="RefSeq" id="WP_105634516.1">
    <property type="nucleotide sequence ID" value="NZ_CP101599.1"/>
</dbReference>
<reference evidence="3" key="1">
    <citation type="submission" date="2018-11" db="EMBL/GenBank/DDBJ databases">
        <title>Genomics analysis of Putative Virulence Factors on Adhesion and Cytotoxicity for Cronobacter spp.</title>
        <authorList>
            <person name="Cui J."/>
        </authorList>
    </citation>
    <scope>NUCLEOTIDE SEQUENCE</scope>
    <source>
        <strain evidence="3">SD69</strain>
    </source>
</reference>
<gene>
    <name evidence="3" type="ORF">EHJ13_14710</name>
</gene>
<evidence type="ECO:0000259" key="2">
    <source>
        <dbReference type="Pfam" id="PF18431"/>
    </source>
</evidence>
<dbReference type="Pfam" id="PF18431">
    <property type="entry name" value="RNAse_A_bac"/>
    <property type="match status" value="1"/>
</dbReference>
<proteinExistence type="predicted"/>
<name>A0A9Q4XS77_9ENTR</name>
<evidence type="ECO:0000256" key="1">
    <source>
        <dbReference type="SAM" id="SignalP"/>
    </source>
</evidence>
<organism evidence="3 4">
    <name type="scientific">Cronobacter dublinensis</name>
    <dbReference type="NCBI Taxonomy" id="413497"/>
    <lineage>
        <taxon>Bacteria</taxon>
        <taxon>Pseudomonadati</taxon>
        <taxon>Pseudomonadota</taxon>
        <taxon>Gammaproteobacteria</taxon>
        <taxon>Enterobacterales</taxon>
        <taxon>Enterobacteriaceae</taxon>
        <taxon>Cronobacter</taxon>
    </lineage>
</organism>
<dbReference type="Proteomes" id="UP000778262">
    <property type="component" value="Unassembled WGS sequence"/>
</dbReference>
<comment type="caution">
    <text evidence="3">The sequence shown here is derived from an EMBL/GenBank/DDBJ whole genome shotgun (WGS) entry which is preliminary data.</text>
</comment>
<evidence type="ECO:0000313" key="4">
    <source>
        <dbReference type="Proteomes" id="UP000778262"/>
    </source>
</evidence>
<protein>
    <recommendedName>
        <fullName evidence="2">Bacterial CdiA-CT RNAse A domain-containing protein</fullName>
    </recommendedName>
</protein>
<feature type="chain" id="PRO_5040444038" description="Bacterial CdiA-CT RNAse A domain-containing protein" evidence="1">
    <location>
        <begin position="34"/>
        <end position="177"/>
    </location>
</feature>
<sequence>MFTNNLVSGITKTRVMSGAFAATLMAFSFSSWAAPLPGPACVFPQPGGEAAWADAQKIERGHLVECHIAKSDEWLKERALYGKDGCLKNDKKTASTWQSAEAMWKTVGWAIEKACNAPAPAKNFINLYSDMKGNASEIVGRVYRNGVYQDIHGDSKAFIKMVKSSKGQWYVLTSYPR</sequence>
<accession>A0A9Q4XS77</accession>
<feature type="domain" description="Bacterial CdiA-CT RNAse A" evidence="2">
    <location>
        <begin position="61"/>
        <end position="176"/>
    </location>
</feature>
<dbReference type="AlphaFoldDB" id="A0A9Q4XS77"/>
<evidence type="ECO:0000313" key="3">
    <source>
        <dbReference type="EMBL" id="NCH88676.1"/>
    </source>
</evidence>
<dbReference type="InterPro" id="IPR041436">
    <property type="entry name" value="RNAse_A_bac"/>
</dbReference>
<dbReference type="EMBL" id="RPBY01000005">
    <property type="protein sequence ID" value="NCH88676.1"/>
    <property type="molecule type" value="Genomic_DNA"/>
</dbReference>
<feature type="signal peptide" evidence="1">
    <location>
        <begin position="1"/>
        <end position="33"/>
    </location>
</feature>
<keyword evidence="1" id="KW-0732">Signal</keyword>